<dbReference type="EMBL" id="CAJJDP010000019">
    <property type="protein sequence ID" value="CAD8147247.1"/>
    <property type="molecule type" value="Genomic_DNA"/>
</dbReference>
<dbReference type="OrthoDB" id="282192at2759"/>
<keyword evidence="2" id="KW-1185">Reference proteome</keyword>
<dbReference type="Proteomes" id="UP000683925">
    <property type="component" value="Unassembled WGS sequence"/>
</dbReference>
<organism evidence="1 2">
    <name type="scientific">Paramecium octaurelia</name>
    <dbReference type="NCBI Taxonomy" id="43137"/>
    <lineage>
        <taxon>Eukaryota</taxon>
        <taxon>Sar</taxon>
        <taxon>Alveolata</taxon>
        <taxon>Ciliophora</taxon>
        <taxon>Intramacronucleata</taxon>
        <taxon>Oligohymenophorea</taxon>
        <taxon>Peniculida</taxon>
        <taxon>Parameciidae</taxon>
        <taxon>Paramecium</taxon>
    </lineage>
</organism>
<gene>
    <name evidence="1" type="ORF">POCTA_138.1.T0190338</name>
</gene>
<protein>
    <submittedName>
        <fullName evidence="1">Uncharacterized protein</fullName>
    </submittedName>
</protein>
<comment type="caution">
    <text evidence="1">The sequence shown here is derived from an EMBL/GenBank/DDBJ whole genome shotgun (WGS) entry which is preliminary data.</text>
</comment>
<name>A0A8S1T6J1_PAROT</name>
<evidence type="ECO:0000313" key="2">
    <source>
        <dbReference type="Proteomes" id="UP000683925"/>
    </source>
</evidence>
<reference evidence="1" key="1">
    <citation type="submission" date="2021-01" db="EMBL/GenBank/DDBJ databases">
        <authorList>
            <consortium name="Genoscope - CEA"/>
            <person name="William W."/>
        </authorList>
    </citation>
    <scope>NUCLEOTIDE SEQUENCE</scope>
</reference>
<proteinExistence type="predicted"/>
<evidence type="ECO:0000313" key="1">
    <source>
        <dbReference type="EMBL" id="CAD8147247.1"/>
    </source>
</evidence>
<dbReference type="AlphaFoldDB" id="A0A8S1T6J1"/>
<dbReference type="OMA" id="CMENCAI"/>
<accession>A0A8S1T6J1</accession>
<sequence length="58" mass="6863">MDNKHYDDEIKTLGFSLCYKSCLKNRDAIKTSHIHHTLYPCMENCAIKYKRVVEIVMN</sequence>